<dbReference type="PROSITE" id="PS01183">
    <property type="entry name" value="UBIE_1"/>
    <property type="match status" value="1"/>
</dbReference>
<dbReference type="AlphaFoldDB" id="A0A1B1U709"/>
<feature type="binding site" evidence="5">
    <location>
        <position position="80"/>
    </location>
    <ligand>
        <name>S-adenosyl-L-methionine</name>
        <dbReference type="ChEBI" id="CHEBI:59789"/>
    </ligand>
</feature>
<accession>A0A1B1U709</accession>
<dbReference type="HAMAP" id="MF_01813">
    <property type="entry name" value="MenG_UbiE_methyltr"/>
    <property type="match status" value="1"/>
</dbReference>
<dbReference type="KEGG" id="het:BBW65_06760"/>
<reference evidence="7" key="1">
    <citation type="submission" date="2016-07" db="EMBL/GenBank/DDBJ databases">
        <authorList>
            <person name="Florea S."/>
            <person name="Webb J.S."/>
            <person name="Jaromczyk J."/>
            <person name="Schardl C.L."/>
        </authorList>
    </citation>
    <scope>NUCLEOTIDE SEQUENCE [LARGE SCALE GENOMIC DNA]</scope>
    <source>
        <strain evidence="7">MIT 01-6242</strain>
    </source>
</reference>
<dbReference type="NCBIfam" id="NF001244">
    <property type="entry name" value="PRK00216.1-5"/>
    <property type="match status" value="1"/>
</dbReference>
<dbReference type="GO" id="GO:0043770">
    <property type="term" value="F:demethylmenaquinone methyltransferase activity"/>
    <property type="evidence" value="ECO:0007669"/>
    <property type="project" value="UniProtKB-UniRule"/>
</dbReference>
<dbReference type="SUPFAM" id="SSF53335">
    <property type="entry name" value="S-adenosyl-L-methionine-dependent methyltransferases"/>
    <property type="match status" value="1"/>
</dbReference>
<feature type="binding site" evidence="5">
    <location>
        <position position="60"/>
    </location>
    <ligand>
        <name>S-adenosyl-L-methionine</name>
        <dbReference type="ChEBI" id="CHEBI:59789"/>
    </ligand>
</feature>
<comment type="similarity">
    <text evidence="5">Belongs to the class I-like SAM-binding methyltransferase superfamily. MenG/UbiE family.</text>
</comment>
<comment type="catalytic activity">
    <reaction evidence="5">
        <text>a 2-demethylmenaquinol + S-adenosyl-L-methionine = a menaquinol + S-adenosyl-L-homocysteine + H(+)</text>
        <dbReference type="Rhea" id="RHEA:42640"/>
        <dbReference type="Rhea" id="RHEA-COMP:9539"/>
        <dbReference type="Rhea" id="RHEA-COMP:9563"/>
        <dbReference type="ChEBI" id="CHEBI:15378"/>
        <dbReference type="ChEBI" id="CHEBI:18151"/>
        <dbReference type="ChEBI" id="CHEBI:55437"/>
        <dbReference type="ChEBI" id="CHEBI:57856"/>
        <dbReference type="ChEBI" id="CHEBI:59789"/>
        <dbReference type="EC" id="2.1.1.163"/>
    </reaction>
</comment>
<dbReference type="GO" id="GO:0032259">
    <property type="term" value="P:methylation"/>
    <property type="evidence" value="ECO:0007669"/>
    <property type="project" value="UniProtKB-KW"/>
</dbReference>
<protein>
    <recommendedName>
        <fullName evidence="5">Demethylmenaquinone methyltransferase</fullName>
        <ecNumber evidence="5">2.1.1.163</ecNumber>
    </recommendedName>
</protein>
<keyword evidence="1 5" id="KW-0474">Menaquinone biosynthesis</keyword>
<dbReference type="UniPathway" id="UPA00232"/>
<name>A0A1B1U709_9HELI</name>
<evidence type="ECO:0000256" key="4">
    <source>
        <dbReference type="ARBA" id="ARBA00022691"/>
    </source>
</evidence>
<evidence type="ECO:0000256" key="2">
    <source>
        <dbReference type="ARBA" id="ARBA00022603"/>
    </source>
</evidence>
<dbReference type="NCBIfam" id="TIGR01934">
    <property type="entry name" value="MenG_MenH_UbiE"/>
    <property type="match status" value="1"/>
</dbReference>
<keyword evidence="3 5" id="KW-0808">Transferase</keyword>
<dbReference type="RefSeq" id="WP_066341330.1">
    <property type="nucleotide sequence ID" value="NZ_CP016503.1"/>
</dbReference>
<dbReference type="PANTHER" id="PTHR43591:SF24">
    <property type="entry name" value="2-METHOXY-6-POLYPRENYL-1,4-BENZOQUINOL METHYLASE, MITOCHONDRIAL"/>
    <property type="match status" value="1"/>
</dbReference>
<evidence type="ECO:0000256" key="1">
    <source>
        <dbReference type="ARBA" id="ARBA00022428"/>
    </source>
</evidence>
<dbReference type="Gene3D" id="3.40.50.150">
    <property type="entry name" value="Vaccinia Virus protein VP39"/>
    <property type="match status" value="1"/>
</dbReference>
<organism evidence="6 7">
    <name type="scientific">Helicobacter enhydrae</name>
    <dbReference type="NCBI Taxonomy" id="222136"/>
    <lineage>
        <taxon>Bacteria</taxon>
        <taxon>Pseudomonadati</taxon>
        <taxon>Campylobacterota</taxon>
        <taxon>Epsilonproteobacteria</taxon>
        <taxon>Campylobacterales</taxon>
        <taxon>Helicobacteraceae</taxon>
        <taxon>Helicobacter</taxon>
    </lineage>
</organism>
<dbReference type="EC" id="2.1.1.163" evidence="5"/>
<dbReference type="CDD" id="cd02440">
    <property type="entry name" value="AdoMet_MTases"/>
    <property type="match status" value="1"/>
</dbReference>
<keyword evidence="2 5" id="KW-0489">Methyltransferase</keyword>
<sequence length="231" mass="26114">MSKQDTIIKMFNDIAPSYDLTNRILSFGLDTKWRQEGCKRTLKTLGKSSHLHIADVACGSGDMILQWQKLTTHSQYIGIDPAQQMLQVAQTKITNCQFIQAQAQSLPLDSASVDILSIAYGLRNVCDYPTALQEFYRVLKPNGTLLILDFMQNPNPNFLQACAKFYTQKILPMIGGWISKNKGAYAYLPNSIEDFASPERLIAHLRETGFAHIQHQYDYFHISSAFIATKE</sequence>
<dbReference type="InterPro" id="IPR023576">
    <property type="entry name" value="UbiE/COQ5_MeTrFase_CS"/>
</dbReference>
<comment type="caution">
    <text evidence="5">Lacks conserved residue(s) required for the propagation of feature annotation.</text>
</comment>
<gene>
    <name evidence="5" type="primary">menG</name>
    <name evidence="6" type="ORF">BBW65_06760</name>
</gene>
<dbReference type="PANTHER" id="PTHR43591">
    <property type="entry name" value="METHYLTRANSFERASE"/>
    <property type="match status" value="1"/>
</dbReference>
<dbReference type="UniPathway" id="UPA00079">
    <property type="reaction ID" value="UER00169"/>
</dbReference>
<evidence type="ECO:0000313" key="7">
    <source>
        <dbReference type="Proteomes" id="UP000092884"/>
    </source>
</evidence>
<dbReference type="GO" id="GO:0008425">
    <property type="term" value="F:2-methoxy-6-polyprenyl-1,4-benzoquinol methyltransferase activity"/>
    <property type="evidence" value="ECO:0007669"/>
    <property type="project" value="TreeGrafter"/>
</dbReference>
<dbReference type="Proteomes" id="UP000092884">
    <property type="component" value="Chromosome"/>
</dbReference>
<dbReference type="InterPro" id="IPR004033">
    <property type="entry name" value="UbiE/COQ5_MeTrFase"/>
</dbReference>
<dbReference type="InterPro" id="IPR029063">
    <property type="entry name" value="SAM-dependent_MTases_sf"/>
</dbReference>
<evidence type="ECO:0000313" key="6">
    <source>
        <dbReference type="EMBL" id="ANV98511.1"/>
    </source>
</evidence>
<dbReference type="GO" id="GO:0009234">
    <property type="term" value="P:menaquinone biosynthetic process"/>
    <property type="evidence" value="ECO:0007669"/>
    <property type="project" value="UniProtKB-UniRule"/>
</dbReference>
<evidence type="ECO:0000256" key="5">
    <source>
        <dbReference type="HAMAP-Rule" id="MF_01813"/>
    </source>
</evidence>
<proteinExistence type="inferred from homology"/>
<keyword evidence="7" id="KW-1185">Reference proteome</keyword>
<dbReference type="EMBL" id="CP016503">
    <property type="protein sequence ID" value="ANV98511.1"/>
    <property type="molecule type" value="Genomic_DNA"/>
</dbReference>
<comment type="pathway">
    <text evidence="5">Quinol/quinone metabolism; menaquinone biosynthesis; menaquinol from 1,4-dihydroxy-2-naphthoate: step 2/2.</text>
</comment>
<comment type="function">
    <text evidence="5">Methyltransferase required for the conversion of demethylmenaquinol (DMKH2) to menaquinol (MKH2).</text>
</comment>
<dbReference type="OrthoDB" id="9808140at2"/>
<evidence type="ECO:0000256" key="3">
    <source>
        <dbReference type="ARBA" id="ARBA00022679"/>
    </source>
</evidence>
<dbReference type="Pfam" id="PF01209">
    <property type="entry name" value="Ubie_methyltran"/>
    <property type="match status" value="1"/>
</dbReference>
<keyword evidence="4 5" id="KW-0949">S-adenosyl-L-methionine</keyword>
<dbReference type="PROSITE" id="PS51608">
    <property type="entry name" value="SAM_MT_UBIE"/>
    <property type="match status" value="1"/>
</dbReference>
<dbReference type="STRING" id="222136.BBW65_06760"/>